<dbReference type="EMBL" id="CP136890">
    <property type="protein sequence ID" value="WOK91751.1"/>
    <property type="molecule type" value="Genomic_DNA"/>
</dbReference>
<dbReference type="AlphaFoldDB" id="A0AAQ3JMR1"/>
<sequence length="92" mass="10383">MASLTLNSIAIRSYAFSIVVGEINCCLLPLFFVVVVEVGGGDVLDLQDMFRRFAFETIRKISFRLTRDCLELSMMMAEFAAMFDTTSLLLAW</sequence>
<name>A0AAQ3JMR1_9LILI</name>
<keyword evidence="2" id="KW-1185">Reference proteome</keyword>
<gene>
    <name evidence="1" type="ORF">Cni_G00442</name>
</gene>
<evidence type="ECO:0000313" key="1">
    <source>
        <dbReference type="EMBL" id="WOK91751.1"/>
    </source>
</evidence>
<accession>A0AAQ3JMR1</accession>
<organism evidence="1 2">
    <name type="scientific">Canna indica</name>
    <name type="common">Indian-shot</name>
    <dbReference type="NCBI Taxonomy" id="4628"/>
    <lineage>
        <taxon>Eukaryota</taxon>
        <taxon>Viridiplantae</taxon>
        <taxon>Streptophyta</taxon>
        <taxon>Embryophyta</taxon>
        <taxon>Tracheophyta</taxon>
        <taxon>Spermatophyta</taxon>
        <taxon>Magnoliopsida</taxon>
        <taxon>Liliopsida</taxon>
        <taxon>Zingiberales</taxon>
        <taxon>Cannaceae</taxon>
        <taxon>Canna</taxon>
    </lineage>
</organism>
<dbReference type="Proteomes" id="UP001327560">
    <property type="component" value="Chromosome 1"/>
</dbReference>
<proteinExistence type="predicted"/>
<evidence type="ECO:0000313" key="2">
    <source>
        <dbReference type="Proteomes" id="UP001327560"/>
    </source>
</evidence>
<protein>
    <submittedName>
        <fullName evidence="1">Cytochrome P450</fullName>
    </submittedName>
</protein>
<reference evidence="1 2" key="1">
    <citation type="submission" date="2023-10" db="EMBL/GenBank/DDBJ databases">
        <title>Chromosome-scale genome assembly provides insights into flower coloration mechanisms of Canna indica.</title>
        <authorList>
            <person name="Li C."/>
        </authorList>
    </citation>
    <scope>NUCLEOTIDE SEQUENCE [LARGE SCALE GENOMIC DNA]</scope>
    <source>
        <tissue evidence="1">Flower</tissue>
    </source>
</reference>